<reference evidence="2 3" key="1">
    <citation type="submission" date="2020-08" db="EMBL/GenBank/DDBJ databases">
        <title>Genomic Encyclopedia of Type Strains, Phase IV (KMG-IV): sequencing the most valuable type-strain genomes for metagenomic binning, comparative biology and taxonomic classification.</title>
        <authorList>
            <person name="Goeker M."/>
        </authorList>
    </citation>
    <scope>NUCLEOTIDE SEQUENCE [LARGE SCALE GENOMIC DNA]</scope>
    <source>
        <strain evidence="2 3">DSM 102255</strain>
    </source>
</reference>
<accession>A0A841J037</accession>
<dbReference type="AlphaFoldDB" id="A0A841J037"/>
<dbReference type="Pfam" id="PF02558">
    <property type="entry name" value="ApbA"/>
    <property type="match status" value="1"/>
</dbReference>
<sequence>MVDLTARDASVRVGRGNMKILMFGRGVMTMLYGWAFGKMGHHIDFYVRPGRIEQFPAEVGLDIFDLRQKKKHRHIVETLRTHLRDDLPSNHDYDLIFLGVNHHQFESAAQFLSTRASDATILILTQFWDDPQKAAACLPQDQLAWGFPLAGGGVDADNVLRGAIFNAVVFGTFGKAPSARELQARQLFRDAGWRISDHRNFRDWLWVHFVTHAGMSAQVLRAGSVGAVMTDPGQAKQMIYNVREAAKVLAVRGVDVRKHPELLPFYLPAWIGQYLITWAFRSNVGLRAMTEGHTKPQEILQVYYDFMDNSFGVPLPRMEALRSGRIEEARR</sequence>
<feature type="domain" description="Ketopantoate reductase N-terminal" evidence="1">
    <location>
        <begin position="20"/>
        <end position="126"/>
    </location>
</feature>
<dbReference type="Proteomes" id="UP000552700">
    <property type="component" value="Unassembled WGS sequence"/>
</dbReference>
<proteinExistence type="predicted"/>
<evidence type="ECO:0000313" key="3">
    <source>
        <dbReference type="Proteomes" id="UP000552700"/>
    </source>
</evidence>
<protein>
    <submittedName>
        <fullName evidence="2">2-dehydropantoate 2-reductase</fullName>
        <ecNumber evidence="2">1.1.1.169</ecNumber>
    </submittedName>
</protein>
<keyword evidence="3" id="KW-1185">Reference proteome</keyword>
<keyword evidence="2" id="KW-0560">Oxidoreductase</keyword>
<comment type="caution">
    <text evidence="2">The sequence shown here is derived from an EMBL/GenBank/DDBJ whole genome shotgun (WGS) entry which is preliminary data.</text>
</comment>
<dbReference type="EC" id="1.1.1.169" evidence="2"/>
<evidence type="ECO:0000313" key="2">
    <source>
        <dbReference type="EMBL" id="MBB6123722.1"/>
    </source>
</evidence>
<dbReference type="EMBL" id="JACIJP010000002">
    <property type="protein sequence ID" value="MBB6123722.1"/>
    <property type="molecule type" value="Genomic_DNA"/>
</dbReference>
<dbReference type="Gene3D" id="3.40.50.720">
    <property type="entry name" value="NAD(P)-binding Rossmann-like Domain"/>
    <property type="match status" value="1"/>
</dbReference>
<gene>
    <name evidence="2" type="ORF">FHS92_001451</name>
</gene>
<evidence type="ECO:0000259" key="1">
    <source>
        <dbReference type="Pfam" id="PF02558"/>
    </source>
</evidence>
<dbReference type="GO" id="GO:0008677">
    <property type="term" value="F:2-dehydropantoate 2-reductase activity"/>
    <property type="evidence" value="ECO:0007669"/>
    <property type="project" value="UniProtKB-EC"/>
</dbReference>
<name>A0A841J037_9SPHN</name>
<organism evidence="2 3">
    <name type="scientific">Sphingobium subterraneum</name>
    <dbReference type="NCBI Taxonomy" id="627688"/>
    <lineage>
        <taxon>Bacteria</taxon>
        <taxon>Pseudomonadati</taxon>
        <taxon>Pseudomonadota</taxon>
        <taxon>Alphaproteobacteria</taxon>
        <taxon>Sphingomonadales</taxon>
        <taxon>Sphingomonadaceae</taxon>
        <taxon>Sphingobium</taxon>
    </lineage>
</organism>
<dbReference type="InterPro" id="IPR013332">
    <property type="entry name" value="KPR_N"/>
</dbReference>